<keyword evidence="3" id="KW-1185">Reference proteome</keyword>
<evidence type="ECO:0000313" key="3">
    <source>
        <dbReference type="Proteomes" id="UP001597542"/>
    </source>
</evidence>
<evidence type="ECO:0000256" key="1">
    <source>
        <dbReference type="SAM" id="MobiDB-lite"/>
    </source>
</evidence>
<feature type="compositionally biased region" description="Low complexity" evidence="1">
    <location>
        <begin position="14"/>
        <end position="23"/>
    </location>
</feature>
<accession>A0ABW5HWI4</accession>
<evidence type="ECO:0000313" key="2">
    <source>
        <dbReference type="EMBL" id="MFD2480907.1"/>
    </source>
</evidence>
<dbReference type="RefSeq" id="WP_344270696.1">
    <property type="nucleotide sequence ID" value="NZ_BAAAHV010000008.1"/>
</dbReference>
<dbReference type="EMBL" id="JBHUKQ010000009">
    <property type="protein sequence ID" value="MFD2480907.1"/>
    <property type="molecule type" value="Genomic_DNA"/>
</dbReference>
<reference evidence="3" key="1">
    <citation type="journal article" date="2019" name="Int. J. Syst. Evol. Microbiol.">
        <title>The Global Catalogue of Microorganisms (GCM) 10K type strain sequencing project: providing services to taxonomists for standard genome sequencing and annotation.</title>
        <authorList>
            <consortium name="The Broad Institute Genomics Platform"/>
            <consortium name="The Broad Institute Genome Sequencing Center for Infectious Disease"/>
            <person name="Wu L."/>
            <person name="Ma J."/>
        </authorList>
    </citation>
    <scope>NUCLEOTIDE SEQUENCE [LARGE SCALE GENOMIC DNA]</scope>
    <source>
        <strain evidence="3">CGMCC 4.7638</strain>
    </source>
</reference>
<comment type="caution">
    <text evidence="2">The sequence shown here is derived from an EMBL/GenBank/DDBJ whole genome shotgun (WGS) entry which is preliminary data.</text>
</comment>
<name>A0ABW5HWI4_9PSEU</name>
<proteinExistence type="predicted"/>
<feature type="region of interest" description="Disordered" evidence="1">
    <location>
        <begin position="1"/>
        <end position="29"/>
    </location>
</feature>
<gene>
    <name evidence="2" type="ORF">ACFSUT_11525</name>
</gene>
<sequence length="143" mass="14851">MDQPAANAGKNWLPDFTITDGTGTPPGPGFTMSRDDARSMLKLARQAREQFSDMRAASLSLLRLVAPADDVASNAYQAKLLGNESASGAFGAGIANVHRLHAYANELVLKLEEALGITANSEETAAESVQNAASGKDATGFAG</sequence>
<evidence type="ECO:0008006" key="4">
    <source>
        <dbReference type="Google" id="ProtNLM"/>
    </source>
</evidence>
<protein>
    <recommendedName>
        <fullName evidence="4">PE domain-containing protein</fullName>
    </recommendedName>
</protein>
<organism evidence="2 3">
    <name type="scientific">Amycolatopsis albidoflavus</name>
    <dbReference type="NCBI Taxonomy" id="102226"/>
    <lineage>
        <taxon>Bacteria</taxon>
        <taxon>Bacillati</taxon>
        <taxon>Actinomycetota</taxon>
        <taxon>Actinomycetes</taxon>
        <taxon>Pseudonocardiales</taxon>
        <taxon>Pseudonocardiaceae</taxon>
        <taxon>Amycolatopsis</taxon>
    </lineage>
</organism>
<dbReference type="Proteomes" id="UP001597542">
    <property type="component" value="Unassembled WGS sequence"/>
</dbReference>